<accession>A0A7X1LU52</accession>
<gene>
    <name evidence="1" type="ORF">H1R13_35025</name>
</gene>
<dbReference type="AlphaFoldDB" id="A0A7X1LU52"/>
<name>A0A7X1LU52_9ACTN</name>
<dbReference type="EMBL" id="JACMHY010000030">
    <property type="protein sequence ID" value="MBC2869980.1"/>
    <property type="molecule type" value="Genomic_DNA"/>
</dbReference>
<reference evidence="1 2" key="1">
    <citation type="submission" date="2020-08" db="EMBL/GenBank/DDBJ databases">
        <title>Whole-Genome Sequence of French Clinical Streptomyces mexicanus Strain Q0842.</title>
        <authorList>
            <person name="Boxberger M."/>
            <person name="La Scola B."/>
        </authorList>
    </citation>
    <scope>NUCLEOTIDE SEQUENCE [LARGE SCALE GENOMIC DNA]</scope>
    <source>
        <strain evidence="1 2">Marseille-Q0842</strain>
    </source>
</reference>
<evidence type="ECO:0000313" key="1">
    <source>
        <dbReference type="EMBL" id="MBC2869980.1"/>
    </source>
</evidence>
<evidence type="ECO:0000313" key="2">
    <source>
        <dbReference type="Proteomes" id="UP000517694"/>
    </source>
</evidence>
<organism evidence="1 2">
    <name type="scientific">Streptomyces mexicanus</name>
    <dbReference type="NCBI Taxonomy" id="178566"/>
    <lineage>
        <taxon>Bacteria</taxon>
        <taxon>Bacillati</taxon>
        <taxon>Actinomycetota</taxon>
        <taxon>Actinomycetes</taxon>
        <taxon>Kitasatosporales</taxon>
        <taxon>Streptomycetaceae</taxon>
        <taxon>Streptomyces</taxon>
    </lineage>
</organism>
<dbReference type="Proteomes" id="UP000517694">
    <property type="component" value="Unassembled WGS sequence"/>
</dbReference>
<keyword evidence="2" id="KW-1185">Reference proteome</keyword>
<sequence>PANFTLIMIARGYDLQLHACPADPSHPHIELVQ</sequence>
<comment type="caution">
    <text evidence="1">The sequence shown here is derived from an EMBL/GenBank/DDBJ whole genome shotgun (WGS) entry which is preliminary data.</text>
</comment>
<feature type="non-terminal residue" evidence="1">
    <location>
        <position position="1"/>
    </location>
</feature>
<protein>
    <submittedName>
        <fullName evidence="1">Non-ribosomal peptide synthetase</fullName>
    </submittedName>
</protein>
<proteinExistence type="predicted"/>